<protein>
    <recommendedName>
        <fullName evidence="3">Mobile element protein</fullName>
    </recommendedName>
</protein>
<evidence type="ECO:0000313" key="2">
    <source>
        <dbReference type="Proteomes" id="UP001246244"/>
    </source>
</evidence>
<gene>
    <name evidence="1" type="ORF">RG963_00305</name>
</gene>
<organism evidence="1 2">
    <name type="scientific">Methanosarcina baikalica</name>
    <dbReference type="NCBI Taxonomy" id="3073890"/>
    <lineage>
        <taxon>Archaea</taxon>
        <taxon>Methanobacteriati</taxon>
        <taxon>Methanobacteriota</taxon>
        <taxon>Stenosarchaea group</taxon>
        <taxon>Methanomicrobia</taxon>
        <taxon>Methanosarcinales</taxon>
        <taxon>Methanosarcinaceae</taxon>
        <taxon>Methanosarcina</taxon>
    </lineage>
</organism>
<reference evidence="2" key="1">
    <citation type="submission" date="2023-07" db="EMBL/GenBank/DDBJ databases">
        <title>Whole-genome sequencing of a new Methanosarcina sp. Z-7115.</title>
        <authorList>
            <person name="Zhilina T.N."/>
            <person name="Merkel A.Y."/>
        </authorList>
    </citation>
    <scope>NUCLEOTIDE SEQUENCE [LARGE SCALE GENOMIC DNA]</scope>
    <source>
        <strain evidence="2">Z-7115</strain>
    </source>
</reference>
<comment type="caution">
    <text evidence="1">The sequence shown here is derived from an EMBL/GenBank/DDBJ whole genome shotgun (WGS) entry which is preliminary data.</text>
</comment>
<dbReference type="RefSeq" id="WP_310574274.1">
    <property type="nucleotide sequence ID" value="NZ_JAVKPK010000001.1"/>
</dbReference>
<name>A0ABU2CWY7_9EURY</name>
<accession>A0ABU2CWY7</accession>
<evidence type="ECO:0008006" key="3">
    <source>
        <dbReference type="Google" id="ProtNLM"/>
    </source>
</evidence>
<sequence length="54" mass="6421">MSFEATCKGKEARLSNKEFNTQLMKFSRRNERFLRLWEEINHADISNTCPEESP</sequence>
<dbReference type="EMBL" id="JAVKPK010000001">
    <property type="protein sequence ID" value="MDR7664246.1"/>
    <property type="molecule type" value="Genomic_DNA"/>
</dbReference>
<keyword evidence="2" id="KW-1185">Reference proteome</keyword>
<evidence type="ECO:0000313" key="1">
    <source>
        <dbReference type="EMBL" id="MDR7664246.1"/>
    </source>
</evidence>
<dbReference type="Proteomes" id="UP001246244">
    <property type="component" value="Unassembled WGS sequence"/>
</dbReference>
<proteinExistence type="predicted"/>